<keyword evidence="5" id="KW-1185">Reference proteome</keyword>
<feature type="region of interest" description="Disordered" evidence="3">
    <location>
        <begin position="123"/>
        <end position="167"/>
    </location>
</feature>
<protein>
    <submittedName>
        <fullName evidence="4">Pre-rRNA-processing protein TSR2-domain-containing protein</fullName>
    </submittedName>
</protein>
<dbReference type="OrthoDB" id="263560at2759"/>
<organism evidence="4 5">
    <name type="scientific">Syncephalis pseudoplumigaleata</name>
    <dbReference type="NCBI Taxonomy" id="1712513"/>
    <lineage>
        <taxon>Eukaryota</taxon>
        <taxon>Fungi</taxon>
        <taxon>Fungi incertae sedis</taxon>
        <taxon>Zoopagomycota</taxon>
        <taxon>Zoopagomycotina</taxon>
        <taxon>Zoopagomycetes</taxon>
        <taxon>Zoopagales</taxon>
        <taxon>Piptocephalidaceae</taxon>
        <taxon>Syncephalis</taxon>
    </lineage>
</organism>
<accession>A0A4P9Z808</accession>
<feature type="compositionally biased region" description="Acidic residues" evidence="3">
    <location>
        <begin position="139"/>
        <end position="161"/>
    </location>
</feature>
<dbReference type="Proteomes" id="UP000278143">
    <property type="component" value="Unassembled WGS sequence"/>
</dbReference>
<dbReference type="PANTHER" id="PTHR21250">
    <property type="entry name" value="PRE-RRNA-PROCESSING PROTEIN TSR2 HOMOLOG"/>
    <property type="match status" value="1"/>
</dbReference>
<keyword evidence="2" id="KW-0698">rRNA processing</keyword>
<dbReference type="EMBL" id="KZ989121">
    <property type="protein sequence ID" value="RKP28071.1"/>
    <property type="molecule type" value="Genomic_DNA"/>
</dbReference>
<dbReference type="Pfam" id="PF10273">
    <property type="entry name" value="WGG"/>
    <property type="match status" value="1"/>
</dbReference>
<reference evidence="5" key="1">
    <citation type="journal article" date="2018" name="Nat. Microbiol.">
        <title>Leveraging single-cell genomics to expand the fungal tree of life.</title>
        <authorList>
            <person name="Ahrendt S.R."/>
            <person name="Quandt C.A."/>
            <person name="Ciobanu D."/>
            <person name="Clum A."/>
            <person name="Salamov A."/>
            <person name="Andreopoulos B."/>
            <person name="Cheng J.F."/>
            <person name="Woyke T."/>
            <person name="Pelin A."/>
            <person name="Henrissat B."/>
            <person name="Reynolds N.K."/>
            <person name="Benny G.L."/>
            <person name="Smith M.E."/>
            <person name="James T.Y."/>
            <person name="Grigoriev I.V."/>
        </authorList>
    </citation>
    <scope>NUCLEOTIDE SEQUENCE [LARGE SCALE GENOMIC DNA]</scope>
    <source>
        <strain evidence="5">Benny S71-1</strain>
    </source>
</reference>
<dbReference type="InterPro" id="IPR019398">
    <property type="entry name" value="Pre-rRNA_process_TSR2"/>
</dbReference>
<proteinExistence type="inferred from homology"/>
<name>A0A4P9Z808_9FUNG</name>
<evidence type="ECO:0000256" key="3">
    <source>
        <dbReference type="SAM" id="MobiDB-lite"/>
    </source>
</evidence>
<evidence type="ECO:0000313" key="4">
    <source>
        <dbReference type="EMBL" id="RKP28071.1"/>
    </source>
</evidence>
<evidence type="ECO:0000313" key="5">
    <source>
        <dbReference type="Proteomes" id="UP000278143"/>
    </source>
</evidence>
<sequence>MAAPPAVHPNKAAFIEGVELSLASWTALRLAIDNDWGNDGLGEEKEAWMCDVLVDYFGQRAQRVEPEDVEDILLQIMQDEFNTMLEDGSAYELGKQLVAMYREVIHGNHRLVEELRAKAARRRQQPAFLATQSRQEATANDDDDDDDDDDDSDDGSEDGDADAPSAS</sequence>
<comment type="similarity">
    <text evidence="1">Belongs to the TSR2 family.</text>
</comment>
<dbReference type="GO" id="GO:0006364">
    <property type="term" value="P:rRNA processing"/>
    <property type="evidence" value="ECO:0007669"/>
    <property type="project" value="UniProtKB-KW"/>
</dbReference>
<evidence type="ECO:0000256" key="1">
    <source>
        <dbReference type="ARBA" id="ARBA00006524"/>
    </source>
</evidence>
<dbReference type="AlphaFoldDB" id="A0A4P9Z808"/>
<gene>
    <name evidence="4" type="ORF">SYNPS1DRAFT_11770</name>
</gene>
<evidence type="ECO:0000256" key="2">
    <source>
        <dbReference type="ARBA" id="ARBA00022552"/>
    </source>
</evidence>